<gene>
    <name evidence="5" type="ORF">SAMN04489708_113141</name>
</gene>
<evidence type="ECO:0000313" key="6">
    <source>
        <dbReference type="Proteomes" id="UP000199317"/>
    </source>
</evidence>
<dbReference type="InterPro" id="IPR010982">
    <property type="entry name" value="Lambda_DNA-bd_dom_sf"/>
</dbReference>
<keyword evidence="1" id="KW-0805">Transcription regulation</keyword>
<dbReference type="Proteomes" id="UP000199317">
    <property type="component" value="Unassembled WGS sequence"/>
</dbReference>
<dbReference type="PANTHER" id="PTHR46797:SF23">
    <property type="entry name" value="HTH-TYPE TRANSCRIPTIONAL REGULATOR SUTR"/>
    <property type="match status" value="1"/>
</dbReference>
<dbReference type="GO" id="GO:0005829">
    <property type="term" value="C:cytosol"/>
    <property type="evidence" value="ECO:0007669"/>
    <property type="project" value="TreeGrafter"/>
</dbReference>
<dbReference type="PROSITE" id="PS50943">
    <property type="entry name" value="HTH_CROC1"/>
    <property type="match status" value="1"/>
</dbReference>
<sequence length="84" mass="9026">MTGHFVRSFGIAVRQTRMSLGWSQERLAERSDLDRSYVGEIERGTVVASLATVSKLAQSLAVPASTLILRGEAVASARPGHEAD</sequence>
<proteinExistence type="predicted"/>
<keyword evidence="2" id="KW-0238">DNA-binding</keyword>
<dbReference type="AlphaFoldDB" id="A0A1H0T095"/>
<evidence type="ECO:0000256" key="1">
    <source>
        <dbReference type="ARBA" id="ARBA00023015"/>
    </source>
</evidence>
<accession>A0A1H0T095</accession>
<reference evidence="6" key="1">
    <citation type="submission" date="2016-10" db="EMBL/GenBank/DDBJ databases">
        <authorList>
            <person name="Varghese N."/>
            <person name="Submissions S."/>
        </authorList>
    </citation>
    <scope>NUCLEOTIDE SEQUENCE [LARGE SCALE GENOMIC DNA]</scope>
    <source>
        <strain evidence="6">DSM 17101</strain>
    </source>
</reference>
<dbReference type="SMART" id="SM00530">
    <property type="entry name" value="HTH_XRE"/>
    <property type="match status" value="1"/>
</dbReference>
<feature type="domain" description="HTH cro/C1-type" evidence="4">
    <location>
        <begin position="13"/>
        <end position="67"/>
    </location>
</feature>
<dbReference type="GO" id="GO:0003700">
    <property type="term" value="F:DNA-binding transcription factor activity"/>
    <property type="evidence" value="ECO:0007669"/>
    <property type="project" value="TreeGrafter"/>
</dbReference>
<keyword evidence="3" id="KW-0804">Transcription</keyword>
<dbReference type="PANTHER" id="PTHR46797">
    <property type="entry name" value="HTH-TYPE TRANSCRIPTIONAL REGULATOR"/>
    <property type="match status" value="1"/>
</dbReference>
<protein>
    <submittedName>
        <fullName evidence="5">Helix-turn-helix</fullName>
    </submittedName>
</protein>
<dbReference type="Gene3D" id="1.10.260.40">
    <property type="entry name" value="lambda repressor-like DNA-binding domains"/>
    <property type="match status" value="1"/>
</dbReference>
<keyword evidence="6" id="KW-1185">Reference proteome</keyword>
<organism evidence="5 6">
    <name type="scientific">Paracidovorax cattleyae</name>
    <dbReference type="NCBI Taxonomy" id="80868"/>
    <lineage>
        <taxon>Bacteria</taxon>
        <taxon>Pseudomonadati</taxon>
        <taxon>Pseudomonadota</taxon>
        <taxon>Betaproteobacteria</taxon>
        <taxon>Burkholderiales</taxon>
        <taxon>Comamonadaceae</taxon>
        <taxon>Paracidovorax</taxon>
    </lineage>
</organism>
<evidence type="ECO:0000259" key="4">
    <source>
        <dbReference type="PROSITE" id="PS50943"/>
    </source>
</evidence>
<evidence type="ECO:0000256" key="2">
    <source>
        <dbReference type="ARBA" id="ARBA00023125"/>
    </source>
</evidence>
<name>A0A1H0T095_9BURK</name>
<dbReference type="GO" id="GO:0003677">
    <property type="term" value="F:DNA binding"/>
    <property type="evidence" value="ECO:0007669"/>
    <property type="project" value="UniProtKB-KW"/>
</dbReference>
<dbReference type="Pfam" id="PF01381">
    <property type="entry name" value="HTH_3"/>
    <property type="match status" value="1"/>
</dbReference>
<evidence type="ECO:0000256" key="3">
    <source>
        <dbReference type="ARBA" id="ARBA00023163"/>
    </source>
</evidence>
<dbReference type="InterPro" id="IPR001387">
    <property type="entry name" value="Cro/C1-type_HTH"/>
</dbReference>
<dbReference type="SUPFAM" id="SSF47413">
    <property type="entry name" value="lambda repressor-like DNA-binding domains"/>
    <property type="match status" value="1"/>
</dbReference>
<evidence type="ECO:0000313" key="5">
    <source>
        <dbReference type="EMBL" id="SDP46918.1"/>
    </source>
</evidence>
<dbReference type="InterPro" id="IPR050807">
    <property type="entry name" value="TransReg_Diox_bact_type"/>
</dbReference>
<dbReference type="CDD" id="cd00093">
    <property type="entry name" value="HTH_XRE"/>
    <property type="match status" value="1"/>
</dbReference>
<dbReference type="EMBL" id="FNJL01000013">
    <property type="protein sequence ID" value="SDP46918.1"/>
    <property type="molecule type" value="Genomic_DNA"/>
</dbReference>